<sequence>MLNYLPASSSVFVTGGSGFLGRQLIQDLVTKGFQVKALARSDKAAATVKSLGAMPVRGDLDDIAAMAAGMAGCAAVIHSAAKVEQWGKWEDFEHMTVQGSKNVIAATRQAGIKRLVHISTEAVLAGGSAIINADENTPLPSKPNGMYPLSKKLAEQAVLAANSGDLAAIIVRPRFIWGKGDTTLLPKLAEAARTGSWLWFDGGKHQMSTCHVRNVSQGVILAACHGRGGQIYFLTDGDQVNFRNFVTALIRTQGVEPGNKVAPIWLADAIAATSEMVWKILGLKGEPPITKTAVNLFFKEVTINDSKARNELGYVPVISVEAGLAELKV</sequence>
<evidence type="ECO:0000313" key="3">
    <source>
        <dbReference type="Proteomes" id="UP000231019"/>
    </source>
</evidence>
<dbReference type="Proteomes" id="UP000231019">
    <property type="component" value="Unassembled WGS sequence"/>
</dbReference>
<name>A0A2M7G2C5_9BACT</name>
<proteinExistence type="predicted"/>
<evidence type="ECO:0000259" key="1">
    <source>
        <dbReference type="Pfam" id="PF01073"/>
    </source>
</evidence>
<dbReference type="InterPro" id="IPR036291">
    <property type="entry name" value="NAD(P)-bd_dom_sf"/>
</dbReference>
<dbReference type="GO" id="GO:0016616">
    <property type="term" value="F:oxidoreductase activity, acting on the CH-OH group of donors, NAD or NADP as acceptor"/>
    <property type="evidence" value="ECO:0007669"/>
    <property type="project" value="InterPro"/>
</dbReference>
<comment type="caution">
    <text evidence="2">The sequence shown here is derived from an EMBL/GenBank/DDBJ whole genome shotgun (WGS) entry which is preliminary data.</text>
</comment>
<dbReference type="InterPro" id="IPR002225">
    <property type="entry name" value="3Beta_OHSteriod_DH/Estase"/>
</dbReference>
<accession>A0A2M7G2C5</accession>
<dbReference type="EMBL" id="PFFQ01000052">
    <property type="protein sequence ID" value="PIW15514.1"/>
    <property type="molecule type" value="Genomic_DNA"/>
</dbReference>
<dbReference type="Gene3D" id="3.40.50.720">
    <property type="entry name" value="NAD(P)-binding Rossmann-like Domain"/>
    <property type="match status" value="1"/>
</dbReference>
<dbReference type="PANTHER" id="PTHR48079:SF6">
    <property type="entry name" value="NAD(P)-BINDING DOMAIN-CONTAINING PROTEIN-RELATED"/>
    <property type="match status" value="1"/>
</dbReference>
<gene>
    <name evidence="2" type="ORF">COW36_17075</name>
</gene>
<dbReference type="AlphaFoldDB" id="A0A2M7G2C5"/>
<reference evidence="2 3" key="1">
    <citation type="submission" date="2017-09" db="EMBL/GenBank/DDBJ databases">
        <title>Depth-based differentiation of microbial function through sediment-hosted aquifers and enrichment of novel symbionts in the deep terrestrial subsurface.</title>
        <authorList>
            <person name="Probst A.J."/>
            <person name="Ladd B."/>
            <person name="Jarett J.K."/>
            <person name="Geller-Mcgrath D.E."/>
            <person name="Sieber C.M."/>
            <person name="Emerson J.B."/>
            <person name="Anantharaman K."/>
            <person name="Thomas B.C."/>
            <person name="Malmstrom R."/>
            <person name="Stieglmeier M."/>
            <person name="Klingl A."/>
            <person name="Woyke T."/>
            <person name="Ryan C.M."/>
            <person name="Banfield J.F."/>
        </authorList>
    </citation>
    <scope>NUCLEOTIDE SEQUENCE [LARGE SCALE GENOMIC DNA]</scope>
    <source>
        <strain evidence="2">CG17_big_fil_post_rev_8_21_14_2_50_48_46</strain>
    </source>
</reference>
<dbReference type="InterPro" id="IPR051783">
    <property type="entry name" value="NAD(P)-dependent_oxidoreduct"/>
</dbReference>
<dbReference type="GO" id="GO:0006694">
    <property type="term" value="P:steroid biosynthetic process"/>
    <property type="evidence" value="ECO:0007669"/>
    <property type="project" value="InterPro"/>
</dbReference>
<dbReference type="GO" id="GO:0004029">
    <property type="term" value="F:aldehyde dehydrogenase (NAD+) activity"/>
    <property type="evidence" value="ECO:0007669"/>
    <property type="project" value="TreeGrafter"/>
</dbReference>
<dbReference type="GO" id="GO:0005737">
    <property type="term" value="C:cytoplasm"/>
    <property type="evidence" value="ECO:0007669"/>
    <property type="project" value="TreeGrafter"/>
</dbReference>
<dbReference type="Pfam" id="PF01073">
    <property type="entry name" value="3Beta_HSD"/>
    <property type="match status" value="1"/>
</dbReference>
<protein>
    <submittedName>
        <fullName evidence="2">NAD-dependent epimerase</fullName>
    </submittedName>
</protein>
<evidence type="ECO:0000313" key="2">
    <source>
        <dbReference type="EMBL" id="PIW15514.1"/>
    </source>
</evidence>
<organism evidence="2 3">
    <name type="scientific">bacterium (Candidatus Blackallbacteria) CG17_big_fil_post_rev_8_21_14_2_50_48_46</name>
    <dbReference type="NCBI Taxonomy" id="2014261"/>
    <lineage>
        <taxon>Bacteria</taxon>
        <taxon>Candidatus Blackallbacteria</taxon>
    </lineage>
</organism>
<feature type="domain" description="3-beta hydroxysteroid dehydrogenase/isomerase" evidence="1">
    <location>
        <begin position="13"/>
        <end position="260"/>
    </location>
</feature>
<dbReference type="SUPFAM" id="SSF51735">
    <property type="entry name" value="NAD(P)-binding Rossmann-fold domains"/>
    <property type="match status" value="1"/>
</dbReference>
<dbReference type="PANTHER" id="PTHR48079">
    <property type="entry name" value="PROTEIN YEEZ"/>
    <property type="match status" value="1"/>
</dbReference>